<evidence type="ECO:0000259" key="12">
    <source>
        <dbReference type="Pfam" id="PF08544"/>
    </source>
</evidence>
<keyword evidence="6 10" id="KW-0418">Kinase</keyword>
<keyword evidence="8 10" id="KW-0414">Isoprene biosynthesis</keyword>
<dbReference type="SUPFAM" id="SSF55060">
    <property type="entry name" value="GHMP Kinase, C-terminal domain"/>
    <property type="match status" value="1"/>
</dbReference>
<name>A0ABN7JZS9_9HYPH</name>
<dbReference type="Pfam" id="PF08544">
    <property type="entry name" value="GHMP_kinases_C"/>
    <property type="match status" value="1"/>
</dbReference>
<evidence type="ECO:0000256" key="4">
    <source>
        <dbReference type="ARBA" id="ARBA00022679"/>
    </source>
</evidence>
<dbReference type="InterPro" id="IPR006204">
    <property type="entry name" value="GHMP_kinase_N_dom"/>
</dbReference>
<keyword evidence="7 10" id="KW-0067">ATP-binding</keyword>
<evidence type="ECO:0000256" key="9">
    <source>
        <dbReference type="ARBA" id="ARBA00032554"/>
    </source>
</evidence>
<feature type="domain" description="GHMP kinase N-terminal" evidence="11">
    <location>
        <begin position="91"/>
        <end position="162"/>
    </location>
</feature>
<dbReference type="InterPro" id="IPR036554">
    <property type="entry name" value="GHMP_kinase_C_sf"/>
</dbReference>
<dbReference type="GO" id="GO:0016301">
    <property type="term" value="F:kinase activity"/>
    <property type="evidence" value="ECO:0007669"/>
    <property type="project" value="UniProtKB-KW"/>
</dbReference>
<evidence type="ECO:0000313" key="14">
    <source>
        <dbReference type="Proteomes" id="UP000606921"/>
    </source>
</evidence>
<dbReference type="Proteomes" id="UP000606921">
    <property type="component" value="Unassembled WGS sequence"/>
</dbReference>
<keyword evidence="5 10" id="KW-0547">Nucleotide-binding</keyword>
<keyword evidence="14" id="KW-1185">Reference proteome</keyword>
<evidence type="ECO:0000256" key="5">
    <source>
        <dbReference type="ARBA" id="ARBA00022741"/>
    </source>
</evidence>
<reference evidence="13 14" key="1">
    <citation type="submission" date="2020-11" db="EMBL/GenBank/DDBJ databases">
        <authorList>
            <person name="Lassalle F."/>
        </authorList>
    </citation>
    <scope>NUCLEOTIDE SEQUENCE [LARGE SCALE GENOMIC DNA]</scope>
    <source>
        <strain evidence="13 14">JC140</strain>
    </source>
</reference>
<gene>
    <name evidence="10" type="primary">ispE</name>
    <name evidence="13" type="ORF">REJC140_01950</name>
</gene>
<dbReference type="EMBL" id="CABFWF030000018">
    <property type="protein sequence ID" value="CAD7053105.1"/>
    <property type="molecule type" value="Genomic_DNA"/>
</dbReference>
<feature type="domain" description="GHMP kinase C-terminal" evidence="12">
    <location>
        <begin position="215"/>
        <end position="285"/>
    </location>
</feature>
<dbReference type="InterPro" id="IPR013750">
    <property type="entry name" value="GHMP_kinase_C_dom"/>
</dbReference>
<comment type="similarity">
    <text evidence="1 10">Belongs to the GHMP kinase family. IspE subfamily.</text>
</comment>
<protein>
    <recommendedName>
        <fullName evidence="3 10">4-diphosphocytidyl-2-C-methyl-D-erythritol kinase</fullName>
        <shortName evidence="10">CMK</shortName>
        <ecNumber evidence="2 10">2.7.1.148</ecNumber>
    </recommendedName>
    <alternativeName>
        <fullName evidence="9 10">4-(cytidine-5'-diphospho)-2-C-methyl-D-erythritol kinase</fullName>
    </alternativeName>
</protein>
<evidence type="ECO:0000256" key="7">
    <source>
        <dbReference type="ARBA" id="ARBA00022840"/>
    </source>
</evidence>
<accession>A0ABN7JZS9</accession>
<dbReference type="PANTHER" id="PTHR43527">
    <property type="entry name" value="4-DIPHOSPHOCYTIDYL-2-C-METHYL-D-ERYTHRITOL KINASE, CHLOROPLASTIC"/>
    <property type="match status" value="1"/>
</dbReference>
<sequence length="317" mass="33250">MPAKPASTTSEADAAAGVAELARAKINLALHVVGQRPDGYHLLESLVTFADIGDRLTFMPSDRDRLTISGPFSGSIAPDASNLVARARDGLRHLLTKRGLTASPAAIHLEKNLPVASGIGGGSADAAATLRGLLRLWQAEAFAADDMDALALSLGADVPMCLRERPALARGIGEDLSPLADLPALPLVLGNPLRGVSTPEVFSRLRSKRNPGMEAFGTSDWITLLSRLRNDLEDPARELVPEIGEISALIAAQGARLTRMSGSGATCFGIFASRAEAEQAAAALRTLRPDWYFQAAETVTGSPSSPLSKTPNDVTEG</sequence>
<comment type="catalytic activity">
    <reaction evidence="10">
        <text>4-CDP-2-C-methyl-D-erythritol + ATP = 4-CDP-2-C-methyl-D-erythritol 2-phosphate + ADP + H(+)</text>
        <dbReference type="Rhea" id="RHEA:18437"/>
        <dbReference type="ChEBI" id="CHEBI:15378"/>
        <dbReference type="ChEBI" id="CHEBI:30616"/>
        <dbReference type="ChEBI" id="CHEBI:57823"/>
        <dbReference type="ChEBI" id="CHEBI:57919"/>
        <dbReference type="ChEBI" id="CHEBI:456216"/>
        <dbReference type="EC" id="2.7.1.148"/>
    </reaction>
</comment>
<dbReference type="InterPro" id="IPR014721">
    <property type="entry name" value="Ribsml_uS5_D2-typ_fold_subgr"/>
</dbReference>
<comment type="function">
    <text evidence="10">Catalyzes the phosphorylation of the position 2 hydroxy group of 4-diphosphocytidyl-2C-methyl-D-erythritol.</text>
</comment>
<organism evidence="13 14">
    <name type="scientific">Pseudorhizobium endolithicum</name>
    <dbReference type="NCBI Taxonomy" id="1191678"/>
    <lineage>
        <taxon>Bacteria</taxon>
        <taxon>Pseudomonadati</taxon>
        <taxon>Pseudomonadota</taxon>
        <taxon>Alphaproteobacteria</taxon>
        <taxon>Hyphomicrobiales</taxon>
        <taxon>Rhizobiaceae</taxon>
        <taxon>Rhizobium/Agrobacterium group</taxon>
        <taxon>Pseudorhizobium</taxon>
    </lineage>
</organism>
<comment type="pathway">
    <text evidence="10">Isoprenoid biosynthesis; isopentenyl diphosphate biosynthesis via DXP pathway; isopentenyl diphosphate from 1-deoxy-D-xylulose 5-phosphate: step 3/6.</text>
</comment>
<dbReference type="Pfam" id="PF00288">
    <property type="entry name" value="GHMP_kinases_N"/>
    <property type="match status" value="1"/>
</dbReference>
<dbReference type="InterPro" id="IPR004424">
    <property type="entry name" value="IspE"/>
</dbReference>
<feature type="binding site" evidence="10">
    <location>
        <begin position="114"/>
        <end position="124"/>
    </location>
    <ligand>
        <name>ATP</name>
        <dbReference type="ChEBI" id="CHEBI:30616"/>
    </ligand>
</feature>
<dbReference type="HAMAP" id="MF_00061">
    <property type="entry name" value="IspE"/>
    <property type="match status" value="1"/>
</dbReference>
<dbReference type="Gene3D" id="3.30.70.890">
    <property type="entry name" value="GHMP kinase, C-terminal domain"/>
    <property type="match status" value="1"/>
</dbReference>
<evidence type="ECO:0000256" key="10">
    <source>
        <dbReference type="HAMAP-Rule" id="MF_00061"/>
    </source>
</evidence>
<dbReference type="SUPFAM" id="SSF54211">
    <property type="entry name" value="Ribosomal protein S5 domain 2-like"/>
    <property type="match status" value="1"/>
</dbReference>
<evidence type="ECO:0000259" key="11">
    <source>
        <dbReference type="Pfam" id="PF00288"/>
    </source>
</evidence>
<comment type="caution">
    <text evidence="13">The sequence shown here is derived from an EMBL/GenBank/DDBJ whole genome shotgun (WGS) entry which is preliminary data.</text>
</comment>
<dbReference type="NCBIfam" id="NF011202">
    <property type="entry name" value="PRK14608.1"/>
    <property type="match status" value="1"/>
</dbReference>
<dbReference type="EC" id="2.7.1.148" evidence="2 10"/>
<proteinExistence type="inferred from homology"/>
<feature type="active site" evidence="10">
    <location>
        <position position="25"/>
    </location>
</feature>
<dbReference type="NCBIfam" id="TIGR00154">
    <property type="entry name" value="ispE"/>
    <property type="match status" value="1"/>
</dbReference>
<feature type="active site" evidence="10">
    <location>
        <position position="157"/>
    </location>
</feature>
<evidence type="ECO:0000256" key="6">
    <source>
        <dbReference type="ARBA" id="ARBA00022777"/>
    </source>
</evidence>
<evidence type="ECO:0000256" key="2">
    <source>
        <dbReference type="ARBA" id="ARBA00012052"/>
    </source>
</evidence>
<keyword evidence="4 10" id="KW-0808">Transferase</keyword>
<dbReference type="RefSeq" id="WP_142593940.1">
    <property type="nucleotide sequence ID" value="NZ_CABFWF030000018.1"/>
</dbReference>
<evidence type="ECO:0000313" key="13">
    <source>
        <dbReference type="EMBL" id="CAD7053105.1"/>
    </source>
</evidence>
<evidence type="ECO:0000256" key="3">
    <source>
        <dbReference type="ARBA" id="ARBA00017473"/>
    </source>
</evidence>
<dbReference type="Gene3D" id="3.30.230.10">
    <property type="match status" value="1"/>
</dbReference>
<evidence type="ECO:0000256" key="1">
    <source>
        <dbReference type="ARBA" id="ARBA00009684"/>
    </source>
</evidence>
<dbReference type="PANTHER" id="PTHR43527:SF2">
    <property type="entry name" value="4-DIPHOSPHOCYTIDYL-2-C-METHYL-D-ERYTHRITOL KINASE, CHLOROPLASTIC"/>
    <property type="match status" value="1"/>
</dbReference>
<dbReference type="PIRSF" id="PIRSF010376">
    <property type="entry name" value="IspE"/>
    <property type="match status" value="1"/>
</dbReference>
<evidence type="ECO:0000256" key="8">
    <source>
        <dbReference type="ARBA" id="ARBA00023229"/>
    </source>
</evidence>
<dbReference type="InterPro" id="IPR020568">
    <property type="entry name" value="Ribosomal_Su5_D2-typ_SF"/>
</dbReference>